<feature type="binding site" evidence="5">
    <location>
        <position position="73"/>
    </location>
    <ligand>
        <name>Mg(2+)</name>
        <dbReference type="ChEBI" id="CHEBI:18420"/>
    </ligand>
</feature>
<organism evidence="7 8">
    <name type="scientific">Ottowia thiooxydans</name>
    <dbReference type="NCBI Taxonomy" id="219182"/>
    <lineage>
        <taxon>Bacteria</taxon>
        <taxon>Pseudomonadati</taxon>
        <taxon>Pseudomonadota</taxon>
        <taxon>Betaproteobacteria</taxon>
        <taxon>Burkholderiales</taxon>
        <taxon>Comamonadaceae</taxon>
        <taxon>Ottowia</taxon>
    </lineage>
</organism>
<comment type="caution">
    <text evidence="7">The sequence shown here is derived from an EMBL/GenBank/DDBJ whole genome shotgun (WGS) entry which is preliminary data.</text>
</comment>
<keyword evidence="5" id="KW-0460">Magnesium</keyword>
<dbReference type="InterPro" id="IPR015813">
    <property type="entry name" value="Pyrv/PenolPyrv_kinase-like_dom"/>
</dbReference>
<feature type="binding site" evidence="5">
    <location>
        <position position="116"/>
    </location>
    <ligand>
        <name>Mg(2+)</name>
        <dbReference type="ChEBI" id="CHEBI:18420"/>
    </ligand>
</feature>
<feature type="binding site" evidence="5">
    <location>
        <begin position="73"/>
        <end position="74"/>
    </location>
    <ligand>
        <name>3-methyl-2-oxobutanoate</name>
        <dbReference type="ChEBI" id="CHEBI:11851"/>
    </ligand>
</feature>
<dbReference type="NCBIfam" id="NF001452">
    <property type="entry name" value="PRK00311.1"/>
    <property type="match status" value="1"/>
</dbReference>
<dbReference type="EMBL" id="JBEPSH010000005">
    <property type="protein sequence ID" value="MET4577840.1"/>
    <property type="molecule type" value="Genomic_DNA"/>
</dbReference>
<comment type="similarity">
    <text evidence="1 5">Belongs to the PanB family.</text>
</comment>
<evidence type="ECO:0000256" key="6">
    <source>
        <dbReference type="SAM" id="MobiDB-lite"/>
    </source>
</evidence>
<evidence type="ECO:0000256" key="5">
    <source>
        <dbReference type="HAMAP-Rule" id="MF_00156"/>
    </source>
</evidence>
<dbReference type="InterPro" id="IPR040442">
    <property type="entry name" value="Pyrv_kinase-like_dom_sf"/>
</dbReference>
<gene>
    <name evidence="5" type="primary">panB</name>
    <name evidence="7" type="ORF">ABIE13_002951</name>
</gene>
<evidence type="ECO:0000256" key="1">
    <source>
        <dbReference type="ARBA" id="ARBA00008676"/>
    </source>
</evidence>
<comment type="subunit">
    <text evidence="2 5">Homodecamer; pentamer of dimers.</text>
</comment>
<feature type="binding site" evidence="5">
    <location>
        <position position="145"/>
    </location>
    <ligand>
        <name>3-methyl-2-oxobutanoate</name>
        <dbReference type="ChEBI" id="CHEBI:11851"/>
    </ligand>
</feature>
<feature type="binding site" evidence="5">
    <location>
        <position position="116"/>
    </location>
    <ligand>
        <name>3-methyl-2-oxobutanoate</name>
        <dbReference type="ChEBI" id="CHEBI:11851"/>
    </ligand>
</feature>
<dbReference type="CDD" id="cd06557">
    <property type="entry name" value="KPHMT-like"/>
    <property type="match status" value="1"/>
</dbReference>
<feature type="region of interest" description="Disordered" evidence="6">
    <location>
        <begin position="1"/>
        <end position="30"/>
    </location>
</feature>
<reference evidence="7 8" key="1">
    <citation type="submission" date="2024-06" db="EMBL/GenBank/DDBJ databases">
        <title>Sorghum-associated microbial communities from plants grown in Nebraska, USA.</title>
        <authorList>
            <person name="Schachtman D."/>
        </authorList>
    </citation>
    <scope>NUCLEOTIDE SEQUENCE [LARGE SCALE GENOMIC DNA]</scope>
    <source>
        <strain evidence="7 8">2709</strain>
    </source>
</reference>
<feature type="active site" description="Proton acceptor" evidence="5">
    <location>
        <position position="214"/>
    </location>
</feature>
<dbReference type="RefSeq" id="WP_354444547.1">
    <property type="nucleotide sequence ID" value="NZ_JBEPSH010000005.1"/>
</dbReference>
<proteinExistence type="inferred from homology"/>
<dbReference type="Pfam" id="PF02548">
    <property type="entry name" value="Pantoate_transf"/>
    <property type="match status" value="1"/>
</dbReference>
<comment type="catalytic activity">
    <reaction evidence="5">
        <text>(6R)-5,10-methylene-5,6,7,8-tetrahydrofolate + 3-methyl-2-oxobutanoate + H2O = 2-dehydropantoate + (6S)-5,6,7,8-tetrahydrofolate</text>
        <dbReference type="Rhea" id="RHEA:11824"/>
        <dbReference type="ChEBI" id="CHEBI:11561"/>
        <dbReference type="ChEBI" id="CHEBI:11851"/>
        <dbReference type="ChEBI" id="CHEBI:15377"/>
        <dbReference type="ChEBI" id="CHEBI:15636"/>
        <dbReference type="ChEBI" id="CHEBI:57453"/>
        <dbReference type="EC" id="2.1.2.11"/>
    </reaction>
</comment>
<keyword evidence="5" id="KW-0479">Metal-binding</keyword>
<dbReference type="Proteomes" id="UP001549320">
    <property type="component" value="Unassembled WGS sequence"/>
</dbReference>
<comment type="cofactor">
    <cofactor evidence="5">
        <name>Mg(2+)</name>
        <dbReference type="ChEBI" id="CHEBI:18420"/>
    </cofactor>
    <text evidence="5">Binds 1 Mg(2+) ion per subunit.</text>
</comment>
<dbReference type="NCBIfam" id="TIGR00222">
    <property type="entry name" value="panB"/>
    <property type="match status" value="1"/>
</dbReference>
<protein>
    <recommendedName>
        <fullName evidence="5">3-methyl-2-oxobutanoate hydroxymethyltransferase</fullName>
        <ecNumber evidence="5">2.1.2.11</ecNumber>
    </recommendedName>
    <alternativeName>
        <fullName evidence="5">Ketopantoate hydroxymethyltransferase</fullName>
        <shortName evidence="5">KPHMT</shortName>
    </alternativeName>
</protein>
<dbReference type="SUPFAM" id="SSF51621">
    <property type="entry name" value="Phosphoenolpyruvate/pyruvate domain"/>
    <property type="match status" value="1"/>
</dbReference>
<dbReference type="PANTHER" id="PTHR20881:SF0">
    <property type="entry name" value="3-METHYL-2-OXOBUTANOATE HYDROXYMETHYLTRANSFERASE"/>
    <property type="match status" value="1"/>
</dbReference>
<dbReference type="InterPro" id="IPR003700">
    <property type="entry name" value="Pantoate_hydroxy_MeTrfase"/>
</dbReference>
<dbReference type="PIRSF" id="PIRSF000388">
    <property type="entry name" value="Pantoate_hydroxy_MeTrfase"/>
    <property type="match status" value="1"/>
</dbReference>
<comment type="pathway">
    <text evidence="5">Cofactor biosynthesis; (R)-pantothenate biosynthesis; (R)-pantoate from 3-methyl-2-oxobutanoate: step 1/2.</text>
</comment>
<evidence type="ECO:0000313" key="7">
    <source>
        <dbReference type="EMBL" id="MET4577840.1"/>
    </source>
</evidence>
<comment type="subcellular location">
    <subcellularLocation>
        <location evidence="5">Cytoplasm</location>
    </subcellularLocation>
</comment>
<keyword evidence="3 5" id="KW-0566">Pantothenate biosynthesis</keyword>
<dbReference type="EC" id="2.1.2.11" evidence="5"/>
<dbReference type="Gene3D" id="3.20.20.60">
    <property type="entry name" value="Phosphoenolpyruvate-binding domains"/>
    <property type="match status" value="1"/>
</dbReference>
<name>A0ABV2QA04_9BURK</name>
<dbReference type="PANTHER" id="PTHR20881">
    <property type="entry name" value="3-METHYL-2-OXOBUTANOATE HYDROXYMETHYLTRANSFERASE"/>
    <property type="match status" value="1"/>
</dbReference>
<comment type="function">
    <text evidence="5">Catalyzes the reversible reaction in which hydroxymethyl group from 5,10-methylenetetrahydrofolate is transferred onto alpha-ketoisovalerate to form ketopantoate.</text>
</comment>
<keyword evidence="5" id="KW-0963">Cytoplasm</keyword>
<sequence>MSDRETAPKSGAPAVTPYGGNRPNGEPKRKKVTVTRLAQMRAEGEKIAVLTAYDATFAAFADAAGVDCVLVGDSLGMVCQGRSSTVSVTLEEMRYHTQCVAQGLERHASSALLIADLPYGSFHQSREQAFASAVVLMQAGAQMIKLEGGGWTVEIVAFLTERGIPVCAHLGLTPQTVAALGGYKVQGRLPEEARQMKTDALALEAAGASLLVLEMVPAELASSITQELKTCATIGIGAGSGTAGQVLVMHDMLGMNLGRMAKFVRNFMDGATSIEGAFAAYVAAVKEGSFPDDKQHAW</sequence>
<keyword evidence="4 5" id="KW-0808">Transferase</keyword>
<evidence type="ECO:0000256" key="3">
    <source>
        <dbReference type="ARBA" id="ARBA00022655"/>
    </source>
</evidence>
<evidence type="ECO:0000256" key="4">
    <source>
        <dbReference type="ARBA" id="ARBA00022679"/>
    </source>
</evidence>
<evidence type="ECO:0000313" key="8">
    <source>
        <dbReference type="Proteomes" id="UP001549320"/>
    </source>
</evidence>
<keyword evidence="8" id="KW-1185">Reference proteome</keyword>
<feature type="binding site" evidence="5">
    <location>
        <position position="147"/>
    </location>
    <ligand>
        <name>Mg(2+)</name>
        <dbReference type="ChEBI" id="CHEBI:18420"/>
    </ligand>
</feature>
<dbReference type="HAMAP" id="MF_00156">
    <property type="entry name" value="PanB"/>
    <property type="match status" value="1"/>
</dbReference>
<dbReference type="GO" id="GO:0003864">
    <property type="term" value="F:3-methyl-2-oxobutanoate hydroxymethyltransferase activity"/>
    <property type="evidence" value="ECO:0007669"/>
    <property type="project" value="UniProtKB-EC"/>
</dbReference>
<evidence type="ECO:0000256" key="2">
    <source>
        <dbReference type="ARBA" id="ARBA00011424"/>
    </source>
</evidence>
<accession>A0ABV2QA04</accession>